<organism evidence="1 2">
    <name type="scientific">Dovyalis caffra</name>
    <dbReference type="NCBI Taxonomy" id="77055"/>
    <lineage>
        <taxon>Eukaryota</taxon>
        <taxon>Viridiplantae</taxon>
        <taxon>Streptophyta</taxon>
        <taxon>Embryophyta</taxon>
        <taxon>Tracheophyta</taxon>
        <taxon>Spermatophyta</taxon>
        <taxon>Magnoliopsida</taxon>
        <taxon>eudicotyledons</taxon>
        <taxon>Gunneridae</taxon>
        <taxon>Pentapetalae</taxon>
        <taxon>rosids</taxon>
        <taxon>fabids</taxon>
        <taxon>Malpighiales</taxon>
        <taxon>Salicaceae</taxon>
        <taxon>Flacourtieae</taxon>
        <taxon>Dovyalis</taxon>
    </lineage>
</organism>
<gene>
    <name evidence="1" type="ORF">DCAF_LOCUS17793</name>
</gene>
<comment type="caution">
    <text evidence="1">The sequence shown here is derived from an EMBL/GenBank/DDBJ whole genome shotgun (WGS) entry which is preliminary data.</text>
</comment>
<accession>A0AAV1S2L2</accession>
<dbReference type="AlphaFoldDB" id="A0AAV1S2L2"/>
<sequence length="78" mass="8709">PGIVYTRRNDNEVQTGDILHESSAQPALDIALSQPPQLFPAIGSDVDSPQLRRSTRTSHLSKRYRYSLNRYGSHTSLA</sequence>
<feature type="non-terminal residue" evidence="1">
    <location>
        <position position="78"/>
    </location>
</feature>
<evidence type="ECO:0000313" key="2">
    <source>
        <dbReference type="Proteomes" id="UP001314170"/>
    </source>
</evidence>
<keyword evidence="2" id="KW-1185">Reference proteome</keyword>
<name>A0AAV1S2L2_9ROSI</name>
<proteinExistence type="predicted"/>
<feature type="non-terminal residue" evidence="1">
    <location>
        <position position="1"/>
    </location>
</feature>
<dbReference type="EMBL" id="CAWUPB010001161">
    <property type="protein sequence ID" value="CAK7344441.1"/>
    <property type="molecule type" value="Genomic_DNA"/>
</dbReference>
<reference evidence="1 2" key="1">
    <citation type="submission" date="2024-01" db="EMBL/GenBank/DDBJ databases">
        <authorList>
            <person name="Waweru B."/>
        </authorList>
    </citation>
    <scope>NUCLEOTIDE SEQUENCE [LARGE SCALE GENOMIC DNA]</scope>
</reference>
<protein>
    <submittedName>
        <fullName evidence="1">Uncharacterized protein</fullName>
    </submittedName>
</protein>
<evidence type="ECO:0000313" key="1">
    <source>
        <dbReference type="EMBL" id="CAK7344441.1"/>
    </source>
</evidence>
<dbReference type="Proteomes" id="UP001314170">
    <property type="component" value="Unassembled WGS sequence"/>
</dbReference>